<gene>
    <name evidence="1" type="ORF">QO231_07045</name>
</gene>
<reference evidence="2" key="1">
    <citation type="submission" date="2023-05" db="EMBL/GenBank/DDBJ databases">
        <title>Sedimentitalea sp. nov. JM2-8.</title>
        <authorList>
            <person name="Huang J."/>
        </authorList>
    </citation>
    <scope>NUCLEOTIDE SEQUENCE [LARGE SCALE GENOMIC DNA]</scope>
    <source>
        <strain evidence="2">KHS03</strain>
    </source>
</reference>
<dbReference type="Proteomes" id="UP001255416">
    <property type="component" value="Unassembled WGS sequence"/>
</dbReference>
<evidence type="ECO:0000313" key="2">
    <source>
        <dbReference type="Proteomes" id="UP001255416"/>
    </source>
</evidence>
<proteinExistence type="predicted"/>
<dbReference type="EMBL" id="JASMWN010000004">
    <property type="protein sequence ID" value="MDU9003608.1"/>
    <property type="molecule type" value="Genomic_DNA"/>
</dbReference>
<accession>A0ABU3VBP6</accession>
<protein>
    <recommendedName>
        <fullName evidence="3">Glycosyl hydrolase family 32 N-terminal domain-containing protein</fullName>
    </recommendedName>
</protein>
<name>A0ABU3VBP6_9RHOB</name>
<evidence type="ECO:0008006" key="3">
    <source>
        <dbReference type="Google" id="ProtNLM"/>
    </source>
</evidence>
<dbReference type="RefSeq" id="WP_316774646.1">
    <property type="nucleotide sequence ID" value="NZ_JASMWN010000004.1"/>
</dbReference>
<keyword evidence="2" id="KW-1185">Reference proteome</keyword>
<sequence length="321" mass="35791">MIRGVVATILITCATTQVQADDARACARTFKDWTPDGQPVLRDRVPEENYEVASDSHVFRIPDGRLRMVYAGDSGGTISIKLARSNDWTTWRDGPVLIGPDQGGRKARKKETPFYRRAENGEHQIFFIGYANETTYRSQVFLAVADKLNGPYRMKSKPVIPIGQIGGESVGTITSPGIVEHDGKLFMTFVAWDDYRNVSQIWPMGAVSDDDGRTWKNIRKVKAPVAMEGQITRTPDGRFLSVRNGEFQETEAIFLGCATHPFGPYHELTAPVITKSGGRWDRDEITAPQITFDPVSGAAHLFYTGAQSQKGWWILHARRGD</sequence>
<dbReference type="InterPro" id="IPR023296">
    <property type="entry name" value="Glyco_hydro_beta-prop_sf"/>
</dbReference>
<dbReference type="SUPFAM" id="SSF75005">
    <property type="entry name" value="Arabinanase/levansucrase/invertase"/>
    <property type="match status" value="1"/>
</dbReference>
<organism evidence="1 2">
    <name type="scientific">Sedimentitalea todarodis</name>
    <dbReference type="NCBI Taxonomy" id="1631240"/>
    <lineage>
        <taxon>Bacteria</taxon>
        <taxon>Pseudomonadati</taxon>
        <taxon>Pseudomonadota</taxon>
        <taxon>Alphaproteobacteria</taxon>
        <taxon>Rhodobacterales</taxon>
        <taxon>Paracoccaceae</taxon>
        <taxon>Sedimentitalea</taxon>
    </lineage>
</organism>
<dbReference type="Gene3D" id="2.115.10.20">
    <property type="entry name" value="Glycosyl hydrolase domain, family 43"/>
    <property type="match status" value="2"/>
</dbReference>
<evidence type="ECO:0000313" key="1">
    <source>
        <dbReference type="EMBL" id="MDU9003608.1"/>
    </source>
</evidence>
<comment type="caution">
    <text evidence="1">The sequence shown here is derived from an EMBL/GenBank/DDBJ whole genome shotgun (WGS) entry which is preliminary data.</text>
</comment>